<gene>
    <name evidence="1" type="ORF">NE237_033286</name>
</gene>
<sequence length="131" mass="15002">MEINNLPPFSAGRIECFCSDLGFRSKRFFSVLAAVIPTVIQFFGYRSASSGGVIQFFGYRSTFCFYVSNSDLQLFDLSSRIDSELRFSVVRFVFELSVEVHGRQALEPELELHNDEKLMSSTALKRNTYRN</sequence>
<dbReference type="EMBL" id="JAMYWD010000001">
    <property type="protein sequence ID" value="KAJ4982449.1"/>
    <property type="molecule type" value="Genomic_DNA"/>
</dbReference>
<accession>A0A9Q0L6G5</accession>
<organism evidence="1 2">
    <name type="scientific">Protea cynaroides</name>
    <dbReference type="NCBI Taxonomy" id="273540"/>
    <lineage>
        <taxon>Eukaryota</taxon>
        <taxon>Viridiplantae</taxon>
        <taxon>Streptophyta</taxon>
        <taxon>Embryophyta</taxon>
        <taxon>Tracheophyta</taxon>
        <taxon>Spermatophyta</taxon>
        <taxon>Magnoliopsida</taxon>
        <taxon>Proteales</taxon>
        <taxon>Proteaceae</taxon>
        <taxon>Protea</taxon>
    </lineage>
</organism>
<protein>
    <submittedName>
        <fullName evidence="1">Uncharacterized protein</fullName>
    </submittedName>
</protein>
<evidence type="ECO:0000313" key="1">
    <source>
        <dbReference type="EMBL" id="KAJ4982449.1"/>
    </source>
</evidence>
<name>A0A9Q0L6G5_9MAGN</name>
<dbReference type="Proteomes" id="UP001141806">
    <property type="component" value="Unassembled WGS sequence"/>
</dbReference>
<proteinExistence type="predicted"/>
<reference evidence="1" key="1">
    <citation type="journal article" date="2023" name="Plant J.">
        <title>The genome of the king protea, Protea cynaroides.</title>
        <authorList>
            <person name="Chang J."/>
            <person name="Duong T.A."/>
            <person name="Schoeman C."/>
            <person name="Ma X."/>
            <person name="Roodt D."/>
            <person name="Barker N."/>
            <person name="Li Z."/>
            <person name="Van de Peer Y."/>
            <person name="Mizrachi E."/>
        </authorList>
    </citation>
    <scope>NUCLEOTIDE SEQUENCE</scope>
    <source>
        <tissue evidence="1">Young leaves</tissue>
    </source>
</reference>
<evidence type="ECO:0000313" key="2">
    <source>
        <dbReference type="Proteomes" id="UP001141806"/>
    </source>
</evidence>
<dbReference type="AlphaFoldDB" id="A0A9Q0L6G5"/>
<comment type="caution">
    <text evidence="1">The sequence shown here is derived from an EMBL/GenBank/DDBJ whole genome shotgun (WGS) entry which is preliminary data.</text>
</comment>
<keyword evidence="2" id="KW-1185">Reference proteome</keyword>